<sequence>MPEGTTTSLRNPAMEKNVTIYDELSAITTPQTAHEQSSTAPNRYSLPPVVAFYSYYRFLGMRESTIMGADVKAKRGVDPNQPEIPLTFKKHTAKSLQLFTGPLIRLFKT</sequence>
<comment type="caution">
    <text evidence="1">The sequence shown here is derived from an EMBL/GenBank/DDBJ whole genome shotgun (WGS) entry which is preliminary data.</text>
</comment>
<protein>
    <submittedName>
        <fullName evidence="1">Uncharacterized protein</fullName>
    </submittedName>
</protein>
<dbReference type="Proteomes" id="UP000887013">
    <property type="component" value="Unassembled WGS sequence"/>
</dbReference>
<evidence type="ECO:0000313" key="2">
    <source>
        <dbReference type="Proteomes" id="UP000887013"/>
    </source>
</evidence>
<keyword evidence="2" id="KW-1185">Reference proteome</keyword>
<dbReference type="AlphaFoldDB" id="A0A8X6U3F9"/>
<organism evidence="1 2">
    <name type="scientific">Nephila pilipes</name>
    <name type="common">Giant wood spider</name>
    <name type="synonym">Nephila maculata</name>
    <dbReference type="NCBI Taxonomy" id="299642"/>
    <lineage>
        <taxon>Eukaryota</taxon>
        <taxon>Metazoa</taxon>
        <taxon>Ecdysozoa</taxon>
        <taxon>Arthropoda</taxon>
        <taxon>Chelicerata</taxon>
        <taxon>Arachnida</taxon>
        <taxon>Araneae</taxon>
        <taxon>Araneomorphae</taxon>
        <taxon>Entelegynae</taxon>
        <taxon>Araneoidea</taxon>
        <taxon>Nephilidae</taxon>
        <taxon>Nephila</taxon>
    </lineage>
</organism>
<reference evidence="1" key="1">
    <citation type="submission" date="2020-08" db="EMBL/GenBank/DDBJ databases">
        <title>Multicomponent nature underlies the extraordinary mechanical properties of spider dragline silk.</title>
        <authorList>
            <person name="Kono N."/>
            <person name="Nakamura H."/>
            <person name="Mori M."/>
            <person name="Yoshida Y."/>
            <person name="Ohtoshi R."/>
            <person name="Malay A.D."/>
            <person name="Moran D.A.P."/>
            <person name="Tomita M."/>
            <person name="Numata K."/>
            <person name="Arakawa K."/>
        </authorList>
    </citation>
    <scope>NUCLEOTIDE SEQUENCE</scope>
</reference>
<gene>
    <name evidence="1" type="ORF">NPIL_255811</name>
</gene>
<proteinExistence type="predicted"/>
<dbReference type="EMBL" id="BMAW01024203">
    <property type="protein sequence ID" value="GFT86896.1"/>
    <property type="molecule type" value="Genomic_DNA"/>
</dbReference>
<name>A0A8X6U3F9_NEPPI</name>
<accession>A0A8X6U3F9</accession>
<evidence type="ECO:0000313" key="1">
    <source>
        <dbReference type="EMBL" id="GFT86896.1"/>
    </source>
</evidence>